<comment type="caution">
    <text evidence="1">The sequence shown here is derived from an EMBL/GenBank/DDBJ whole genome shotgun (WGS) entry which is preliminary data.</text>
</comment>
<sequence>MLHRTTQQVFSVVAGMKIAATNPDATTPRRSDVDFNVQTIKCVIQGATTAMLILDSVFLASRTELSVRSCSLTVFGYEGEVTAFLSSNQQIEAQSTVNRVA</sequence>
<proteinExistence type="predicted"/>
<dbReference type="EMBL" id="PGOZ01000023">
    <property type="protein sequence ID" value="PJI31500.1"/>
    <property type="molecule type" value="Genomic_DNA"/>
</dbReference>
<dbReference type="Proteomes" id="UP000242351">
    <property type="component" value="Unassembled WGS sequence"/>
</dbReference>
<dbReference type="AlphaFoldDB" id="A0A2H9UIJ7"/>
<evidence type="ECO:0000313" key="1">
    <source>
        <dbReference type="EMBL" id="PJI31500.1"/>
    </source>
</evidence>
<name>A0A2H9UIJ7_9GAMM</name>
<evidence type="ECO:0000313" key="2">
    <source>
        <dbReference type="Proteomes" id="UP000242351"/>
    </source>
</evidence>
<organism evidence="1 2">
    <name type="scientific">Acinetobacter pseudolwoffii</name>
    <dbReference type="NCBI Taxonomy" id="2053287"/>
    <lineage>
        <taxon>Bacteria</taxon>
        <taxon>Pseudomonadati</taxon>
        <taxon>Pseudomonadota</taxon>
        <taxon>Gammaproteobacteria</taxon>
        <taxon>Moraxellales</taxon>
        <taxon>Moraxellaceae</taxon>
        <taxon>Acinetobacter</taxon>
    </lineage>
</organism>
<protein>
    <submittedName>
        <fullName evidence="1">Uncharacterized protein</fullName>
    </submittedName>
</protein>
<reference evidence="1 2" key="2">
    <citation type="submission" date="2017-12" db="EMBL/GenBank/DDBJ databases">
        <title>Revising the taxonomy of the Acinetobacter lwoffii group: the description of Acinetobacter pseudolwoffii sp. nov. and emended description of Acinetobacter lwoffii.</title>
        <authorList>
            <person name="Nemec A."/>
        </authorList>
    </citation>
    <scope>NUCLEOTIDE SEQUENCE [LARGE SCALE GENOMIC DNA]</scope>
    <source>
        <strain evidence="1 2">ANC 5347</strain>
    </source>
</reference>
<reference evidence="1 2" key="1">
    <citation type="submission" date="2017-11" db="EMBL/GenBank/DDBJ databases">
        <authorList>
            <person name="Han C.G."/>
        </authorList>
    </citation>
    <scope>NUCLEOTIDE SEQUENCE [LARGE SCALE GENOMIC DNA]</scope>
    <source>
        <strain evidence="1 2">ANC 5347</strain>
    </source>
</reference>
<gene>
    <name evidence="1" type="ORF">CU320_13800</name>
</gene>
<accession>A0A2H9UIJ7</accession>